<dbReference type="Pfam" id="PF09931">
    <property type="entry name" value="Phage_phiJL001_Gp84_N"/>
    <property type="match status" value="1"/>
</dbReference>
<protein>
    <submittedName>
        <fullName evidence="2">Putative phage protein (TIGR02218 family)</fullName>
    </submittedName>
</protein>
<keyword evidence="3" id="KW-1185">Reference proteome</keyword>
<name>A0A840AN93_9HYPH</name>
<organism evidence="2 3">
    <name type="scientific">Kaistia hirudinis</name>
    <dbReference type="NCBI Taxonomy" id="1293440"/>
    <lineage>
        <taxon>Bacteria</taxon>
        <taxon>Pseudomonadati</taxon>
        <taxon>Pseudomonadota</taxon>
        <taxon>Alphaproteobacteria</taxon>
        <taxon>Hyphomicrobiales</taxon>
        <taxon>Kaistiaceae</taxon>
        <taxon>Kaistia</taxon>
    </lineage>
</organism>
<dbReference type="NCBIfam" id="TIGR02218">
    <property type="entry name" value="phg_TIGR02218"/>
    <property type="match status" value="1"/>
</dbReference>
<sequence length="296" mass="31521">MRTLPPDLAAHLAGEATTLCRCWRLTRKDGTVLGFTDHDRDLVFDGVTFEAASGFTASEATSAAGFSTGGMDVAGALSSERIAEADLAAGLYDHATIETFTVNWQAPAERLLMRTGHVGEVVREDGAFRVEIRGLAAMLDQPQGRAFRAACDADLGDARCGKNLDASAFRASVSVVASTDGKWLTLSGIDGYQVGWFERGRVSFTSGANAGRGAVVRTHRLIENVIKVELWTAMTGTIAPGDTLSITAGCDKRFSTCRDKFANALNFRGFPHMPGNDFSLGYARTGSRNDGSAIIV</sequence>
<comment type="caution">
    <text evidence="2">The sequence shown here is derived from an EMBL/GenBank/DDBJ whole genome shotgun (WGS) entry which is preliminary data.</text>
</comment>
<evidence type="ECO:0000313" key="2">
    <source>
        <dbReference type="EMBL" id="MBB3930743.1"/>
    </source>
</evidence>
<dbReference type="Proteomes" id="UP000553963">
    <property type="component" value="Unassembled WGS sequence"/>
</dbReference>
<evidence type="ECO:0000313" key="3">
    <source>
        <dbReference type="Proteomes" id="UP000553963"/>
    </source>
</evidence>
<feature type="domain" description="Bacteriophage phiJL001 Gp84 C-terminal" evidence="1">
    <location>
        <begin position="195"/>
        <end position="277"/>
    </location>
</feature>
<dbReference type="RefSeq" id="WP_183398368.1">
    <property type="nucleotide sequence ID" value="NZ_JACIDS010000002.1"/>
</dbReference>
<accession>A0A840AN93</accession>
<evidence type="ECO:0000259" key="1">
    <source>
        <dbReference type="Pfam" id="PF09356"/>
    </source>
</evidence>
<proteinExistence type="predicted"/>
<dbReference type="InterPro" id="IPR011928">
    <property type="entry name" value="Phage_phiJL001_Gp84"/>
</dbReference>
<reference evidence="2 3" key="1">
    <citation type="submission" date="2020-08" db="EMBL/GenBank/DDBJ databases">
        <title>Genomic Encyclopedia of Type Strains, Phase IV (KMG-IV): sequencing the most valuable type-strain genomes for metagenomic binning, comparative biology and taxonomic classification.</title>
        <authorList>
            <person name="Goeker M."/>
        </authorList>
    </citation>
    <scope>NUCLEOTIDE SEQUENCE [LARGE SCALE GENOMIC DNA]</scope>
    <source>
        <strain evidence="2 3">DSM 25966</strain>
    </source>
</reference>
<gene>
    <name evidence="2" type="ORF">GGR25_001782</name>
</gene>
<dbReference type="InterPro" id="IPR018964">
    <property type="entry name" value="Phage_phiJL001_Gp84_C"/>
</dbReference>
<dbReference type="AlphaFoldDB" id="A0A840AN93"/>
<dbReference type="Pfam" id="PF09356">
    <property type="entry name" value="Phage_BR0599"/>
    <property type="match status" value="1"/>
</dbReference>
<dbReference type="EMBL" id="JACIDS010000002">
    <property type="protein sequence ID" value="MBB3930743.1"/>
    <property type="molecule type" value="Genomic_DNA"/>
</dbReference>